<comment type="subcellular location">
    <subcellularLocation>
        <location evidence="1">Endomembrane system</location>
        <topology evidence="1">Multi-pass membrane protein</topology>
    </subcellularLocation>
</comment>
<reference evidence="9 10" key="1">
    <citation type="submission" date="2015-05" db="EMBL/GenBank/DDBJ databases">
        <authorList>
            <person name="Fogelqvist Johan"/>
        </authorList>
    </citation>
    <scope>NUCLEOTIDE SEQUENCE [LARGE SCALE GENOMIC DNA]</scope>
    <source>
        <strain evidence="8">VL1</strain>
        <strain evidence="7">VL2</strain>
    </source>
</reference>
<evidence type="ECO:0000313" key="8">
    <source>
        <dbReference type="EMBL" id="CRK36605.1"/>
    </source>
</evidence>
<dbReference type="PANTHER" id="PTHR34187">
    <property type="entry name" value="FGR18P"/>
    <property type="match status" value="1"/>
</dbReference>
<evidence type="ECO:0000256" key="3">
    <source>
        <dbReference type="ARBA" id="ARBA00022989"/>
    </source>
</evidence>
<feature type="domain" description="DUF202" evidence="6">
    <location>
        <begin position="60"/>
        <end position="133"/>
    </location>
</feature>
<keyword evidence="2 5" id="KW-0812">Transmembrane</keyword>
<feature type="transmembrane region" description="Helical" evidence="5">
    <location>
        <begin position="69"/>
        <end position="92"/>
    </location>
</feature>
<evidence type="ECO:0000256" key="4">
    <source>
        <dbReference type="ARBA" id="ARBA00023136"/>
    </source>
</evidence>
<dbReference type="EMBL" id="CVQH01024194">
    <property type="protein sequence ID" value="CRK36605.1"/>
    <property type="molecule type" value="Genomic_DNA"/>
</dbReference>
<feature type="transmembrane region" description="Helical" evidence="5">
    <location>
        <begin position="146"/>
        <end position="167"/>
    </location>
</feature>
<dbReference type="Pfam" id="PF02656">
    <property type="entry name" value="DUF202"/>
    <property type="match status" value="1"/>
</dbReference>
<sequence length="181" mass="19959">MAARRNHEFYELSEIRPGSHSSQAIANLRVTTSDPHIEPFSLKQFWSQHVSCVVDFDKCRDHLAVERTFLAYLRTALMAAMTGTLVAQLFVLEDPDSGFGYTNVGRPLATLCYAFAMCTVIMGTSRAWRLQHAMIRGKALTGGFEIIVLAGVSLVLIVVFTGFLIALDVVKRTTSRSETGG</sequence>
<keyword evidence="3 5" id="KW-1133">Transmembrane helix</keyword>
<evidence type="ECO:0000256" key="2">
    <source>
        <dbReference type="ARBA" id="ARBA00022692"/>
    </source>
</evidence>
<evidence type="ECO:0000313" key="10">
    <source>
        <dbReference type="Proteomes" id="UP000045706"/>
    </source>
</evidence>
<feature type="transmembrane region" description="Helical" evidence="5">
    <location>
        <begin position="104"/>
        <end position="125"/>
    </location>
</feature>
<name>A0A0G4KML5_VERLO</name>
<evidence type="ECO:0000256" key="5">
    <source>
        <dbReference type="SAM" id="Phobius"/>
    </source>
</evidence>
<dbReference type="InterPro" id="IPR052053">
    <property type="entry name" value="IM_YidH-like"/>
</dbReference>
<proteinExistence type="predicted"/>
<dbReference type="PANTHER" id="PTHR34187:SF1">
    <property type="entry name" value="DUF202 DOMAIN-CONTAINING PROTEIN"/>
    <property type="match status" value="1"/>
</dbReference>
<evidence type="ECO:0000256" key="1">
    <source>
        <dbReference type="ARBA" id="ARBA00004127"/>
    </source>
</evidence>
<dbReference type="GO" id="GO:0012505">
    <property type="term" value="C:endomembrane system"/>
    <property type="evidence" value="ECO:0007669"/>
    <property type="project" value="UniProtKB-SubCell"/>
</dbReference>
<keyword evidence="9" id="KW-1185">Reference proteome</keyword>
<dbReference type="AlphaFoldDB" id="A0A0G4KML5"/>
<accession>A0A0G4KML5</accession>
<evidence type="ECO:0000259" key="6">
    <source>
        <dbReference type="Pfam" id="PF02656"/>
    </source>
</evidence>
<dbReference type="Proteomes" id="UP000044602">
    <property type="component" value="Unassembled WGS sequence"/>
</dbReference>
<protein>
    <recommendedName>
        <fullName evidence="6">DUF202 domain-containing protein</fullName>
    </recommendedName>
</protein>
<evidence type="ECO:0000313" key="9">
    <source>
        <dbReference type="Proteomes" id="UP000044602"/>
    </source>
</evidence>
<dbReference type="STRING" id="100787.A0A0G4KML5"/>
<gene>
    <name evidence="8" type="ORF">BN1708_007118</name>
    <name evidence="7" type="ORF">BN1723_009211</name>
</gene>
<evidence type="ECO:0000313" key="7">
    <source>
        <dbReference type="EMBL" id="CRK11004.1"/>
    </source>
</evidence>
<dbReference type="InterPro" id="IPR003807">
    <property type="entry name" value="DUF202"/>
</dbReference>
<dbReference type="Proteomes" id="UP000045706">
    <property type="component" value="Unassembled WGS sequence"/>
</dbReference>
<keyword evidence="4 5" id="KW-0472">Membrane</keyword>
<organism evidence="7 10">
    <name type="scientific">Verticillium longisporum</name>
    <name type="common">Verticillium dahliae var. longisporum</name>
    <dbReference type="NCBI Taxonomy" id="100787"/>
    <lineage>
        <taxon>Eukaryota</taxon>
        <taxon>Fungi</taxon>
        <taxon>Dikarya</taxon>
        <taxon>Ascomycota</taxon>
        <taxon>Pezizomycotina</taxon>
        <taxon>Sordariomycetes</taxon>
        <taxon>Hypocreomycetidae</taxon>
        <taxon>Glomerellales</taxon>
        <taxon>Plectosphaerellaceae</taxon>
        <taxon>Verticillium</taxon>
    </lineage>
</organism>
<dbReference type="EMBL" id="CVQI01001891">
    <property type="protein sequence ID" value="CRK11004.1"/>
    <property type="molecule type" value="Genomic_DNA"/>
</dbReference>